<dbReference type="Gene3D" id="3.20.20.150">
    <property type="entry name" value="Divalent-metal-dependent TIM barrel enzymes"/>
    <property type="match status" value="1"/>
</dbReference>
<evidence type="ECO:0000313" key="3">
    <source>
        <dbReference type="Proteomes" id="UP000266441"/>
    </source>
</evidence>
<feature type="domain" description="Xylose isomerase-like TIM barrel" evidence="1">
    <location>
        <begin position="55"/>
        <end position="287"/>
    </location>
</feature>
<dbReference type="InterPro" id="IPR036237">
    <property type="entry name" value="Xyl_isomerase-like_sf"/>
</dbReference>
<evidence type="ECO:0000313" key="2">
    <source>
        <dbReference type="EMBL" id="RIH65013.1"/>
    </source>
</evidence>
<name>A0A399D0R3_9BACT</name>
<organism evidence="2 3">
    <name type="scientific">Mariniphaga sediminis</name>
    <dbReference type="NCBI Taxonomy" id="1628158"/>
    <lineage>
        <taxon>Bacteria</taxon>
        <taxon>Pseudomonadati</taxon>
        <taxon>Bacteroidota</taxon>
        <taxon>Bacteroidia</taxon>
        <taxon>Marinilabiliales</taxon>
        <taxon>Prolixibacteraceae</taxon>
        <taxon>Mariniphaga</taxon>
    </lineage>
</organism>
<comment type="caution">
    <text evidence="2">The sequence shown here is derived from an EMBL/GenBank/DDBJ whole genome shotgun (WGS) entry which is preliminary data.</text>
</comment>
<accession>A0A399D0R3</accession>
<dbReference type="SUPFAM" id="SSF51658">
    <property type="entry name" value="Xylose isomerase-like"/>
    <property type="match status" value="1"/>
</dbReference>
<dbReference type="InterPro" id="IPR050312">
    <property type="entry name" value="IolE/XylAMocC-like"/>
</dbReference>
<gene>
    <name evidence="2" type="ORF">D1164_10515</name>
</gene>
<protein>
    <submittedName>
        <fullName evidence="2">Sugar phosphate isomerase/epimerase</fullName>
    </submittedName>
</protein>
<dbReference type="Pfam" id="PF01261">
    <property type="entry name" value="AP_endonuc_2"/>
    <property type="match status" value="1"/>
</dbReference>
<dbReference type="InterPro" id="IPR013022">
    <property type="entry name" value="Xyl_isomerase-like_TIM-brl"/>
</dbReference>
<dbReference type="PANTHER" id="PTHR12110">
    <property type="entry name" value="HYDROXYPYRUVATE ISOMERASE"/>
    <property type="match status" value="1"/>
</dbReference>
<dbReference type="AlphaFoldDB" id="A0A399D0R3"/>
<proteinExistence type="predicted"/>
<evidence type="ECO:0000259" key="1">
    <source>
        <dbReference type="Pfam" id="PF01261"/>
    </source>
</evidence>
<dbReference type="GO" id="GO:0016853">
    <property type="term" value="F:isomerase activity"/>
    <property type="evidence" value="ECO:0007669"/>
    <property type="project" value="UniProtKB-KW"/>
</dbReference>
<reference evidence="2 3" key="1">
    <citation type="journal article" date="2015" name="Int. J. Syst. Evol. Microbiol.">
        <title>Mariniphaga sediminis sp. nov., isolated from coastal sediment.</title>
        <authorList>
            <person name="Wang F.Q."/>
            <person name="Shen Q.Y."/>
            <person name="Chen G.J."/>
            <person name="Du Z.J."/>
        </authorList>
    </citation>
    <scope>NUCLEOTIDE SEQUENCE [LARGE SCALE GENOMIC DNA]</scope>
    <source>
        <strain evidence="2 3">SY21</strain>
    </source>
</reference>
<keyword evidence="2" id="KW-0413">Isomerase</keyword>
<keyword evidence="3" id="KW-1185">Reference proteome</keyword>
<dbReference type="OrthoDB" id="3185623at2"/>
<sequence length="308" mass="35234">MKPNRILSTLTLIFAFTLLVKAQYKSTHQNQTIENLTNNVTFGVIIGGNNPEIEFKEIKELGISHCQLNVAEYTPELAQRIHSSAKKYNIFPTTLICMGPGKYAWNFTEGPSTIGLIPREFRPERIKRLHEGIDFCKEAGIPAVHAHFGFIPENPEDTLYIEFVKIMKELGEYALHKGIDIYFETGQETPITLLRAITDIGTGNLYVNCDLANLVMYGKSNSLDGLKILQKYVREFHAKDGLYPTNPYELGKEVPIPEGEVNFPEIVRYLKKIHFKGTITIEYELAKKNYDYIIQTKNYLEELFMTQN</sequence>
<dbReference type="RefSeq" id="WP_119349938.1">
    <property type="nucleotide sequence ID" value="NZ_QWET01000007.1"/>
</dbReference>
<dbReference type="EMBL" id="QWET01000007">
    <property type="protein sequence ID" value="RIH65013.1"/>
    <property type="molecule type" value="Genomic_DNA"/>
</dbReference>
<dbReference type="PANTHER" id="PTHR12110:SF41">
    <property type="entry name" value="INOSOSE DEHYDRATASE"/>
    <property type="match status" value="1"/>
</dbReference>
<dbReference type="Proteomes" id="UP000266441">
    <property type="component" value="Unassembled WGS sequence"/>
</dbReference>